<dbReference type="Pfam" id="PF13374">
    <property type="entry name" value="TPR_10"/>
    <property type="match status" value="1"/>
</dbReference>
<proteinExistence type="predicted"/>
<dbReference type="SUPFAM" id="SSF48452">
    <property type="entry name" value="TPR-like"/>
    <property type="match status" value="1"/>
</dbReference>
<dbReference type="Pfam" id="PF00931">
    <property type="entry name" value="NB-ARC"/>
    <property type="match status" value="1"/>
</dbReference>
<evidence type="ECO:0000313" key="4">
    <source>
        <dbReference type="Proteomes" id="UP000019277"/>
    </source>
</evidence>
<reference evidence="3 4" key="1">
    <citation type="journal article" date="2014" name="Genome Announc.">
        <title>Draft Genome Sequence of the Antitrypanosomally Active Sponge-Associated Bacterium Actinokineospora sp. Strain EG49.</title>
        <authorList>
            <person name="Harjes J."/>
            <person name="Ryu T."/>
            <person name="Abdelmohsen U.R."/>
            <person name="Moitinho-Silva L."/>
            <person name="Horn H."/>
            <person name="Ravasi T."/>
            <person name="Hentschel U."/>
        </authorList>
    </citation>
    <scope>NUCLEOTIDE SEQUENCE [LARGE SCALE GENOMIC DNA]</scope>
    <source>
        <strain evidence="3 4">EG49</strain>
    </source>
</reference>
<dbReference type="Gene3D" id="1.25.40.10">
    <property type="entry name" value="Tetratricopeptide repeat domain"/>
    <property type="match status" value="2"/>
</dbReference>
<dbReference type="SUPFAM" id="SSF52540">
    <property type="entry name" value="P-loop containing nucleoside triphosphate hydrolases"/>
    <property type="match status" value="2"/>
</dbReference>
<name>W7IS89_9PSEU</name>
<dbReference type="Proteomes" id="UP000019277">
    <property type="component" value="Unassembled WGS sequence"/>
</dbReference>
<dbReference type="RefSeq" id="WP_035286991.1">
    <property type="nucleotide sequence ID" value="NZ_AYXG01000197.1"/>
</dbReference>
<gene>
    <name evidence="3" type="ORF">UO65_5108</name>
</gene>
<dbReference type="NCBIfam" id="NF040586">
    <property type="entry name" value="FxSxx_TPR"/>
    <property type="match status" value="1"/>
</dbReference>
<evidence type="ECO:0000259" key="2">
    <source>
        <dbReference type="Pfam" id="PF00931"/>
    </source>
</evidence>
<dbReference type="STRING" id="909613.UO65_5108"/>
<evidence type="ECO:0000313" key="3">
    <source>
        <dbReference type="EMBL" id="EWC59567.1"/>
    </source>
</evidence>
<evidence type="ECO:0000256" key="1">
    <source>
        <dbReference type="SAM" id="MobiDB-lite"/>
    </source>
</evidence>
<dbReference type="InterPro" id="IPR011990">
    <property type="entry name" value="TPR-like_helical_dom_sf"/>
</dbReference>
<organism evidence="3 4">
    <name type="scientific">Actinokineospora spheciospongiae</name>
    <dbReference type="NCBI Taxonomy" id="909613"/>
    <lineage>
        <taxon>Bacteria</taxon>
        <taxon>Bacillati</taxon>
        <taxon>Actinomycetota</taxon>
        <taxon>Actinomycetes</taxon>
        <taxon>Pseudonocardiales</taxon>
        <taxon>Pseudonocardiaceae</taxon>
        <taxon>Actinokineospora</taxon>
    </lineage>
</organism>
<dbReference type="PANTHER" id="PTHR46082">
    <property type="entry name" value="ATP/GTP-BINDING PROTEIN-RELATED"/>
    <property type="match status" value="1"/>
</dbReference>
<dbReference type="OrthoDB" id="580767at2"/>
<dbReference type="eggNOG" id="COG1192">
    <property type="taxonomic scope" value="Bacteria"/>
</dbReference>
<dbReference type="InterPro" id="IPR027417">
    <property type="entry name" value="P-loop_NTPase"/>
</dbReference>
<dbReference type="InterPro" id="IPR002182">
    <property type="entry name" value="NB-ARC"/>
</dbReference>
<dbReference type="PANTHER" id="PTHR46082:SF6">
    <property type="entry name" value="AAA+ ATPASE DOMAIN-CONTAINING PROTEIN-RELATED"/>
    <property type="match status" value="1"/>
</dbReference>
<feature type="domain" description="NB-ARC" evidence="2">
    <location>
        <begin position="456"/>
        <end position="581"/>
    </location>
</feature>
<feature type="region of interest" description="Disordered" evidence="1">
    <location>
        <begin position="384"/>
        <end position="408"/>
    </location>
</feature>
<sequence length="1248" mass="132112">MSGRREAVGQAAVTVFAAAAVRPGRADAVANLAVLLAAAGRRVLVLDWSTESPPVREFLDPFHTDTAEVPAALWAGLLAMVPAHARPAGVGPLERFTVPGLAGPVDLICTGTPGGLPDFVTATASPAASGDLRGLLTESDYDDVLVLLPAGRDPDRLAAAAALGDLAVVVFAGGPRAVAAAVEVATGLRRAATVRVDVVALAAPFPAGDDPEQAAQARTDIHRAFAPITAEQADAPPVDGHLELPAWRHDDPFALLAVLVESPDTAPAVLAGHAALAEVVTGHGLPTADGVPAATRATYRRAFGLPTDGEPDRVLVAAAPAHRPWSDWVRDQLARAGARTRDLADPGDWLDPGAPVAPSVLAITAGDTDPPGLDALAGRGLRTHRFTPAPTPEGPVGPAGRRSATEHADRARSAMLRALGLVERRTDFAGPAPRLPGLAPARFGAPGLNPRLTPRDTDINALRDRFTRAGERRTIVTVTGAAGAGKSQLALAYAHRFAYDYDLVWWVPTHDRQRAFVALAGLAAGMGRAGGHQARAALRALATDPACRRFLLVFDDVPADDDLEDLLPEGGTGHILITTRSALDSTVELTGMVAGEAVALLTGAVPGLTAEHAAAVAEALDHRPYALELAGCWLRETVEALCSAGAAVAAAADHAAADLVAELTRPADTHTPHRAHDPAGCRMTEHTLATLAETTLGRVTLLLVRMGAFLSAQGVALGLMRSRPLVAAVADLAADDALALDATRVDRALRLGERYGLLEVDWGNRARVHLGNTLQGIVADLMGPDEREATRATLLRCLARYAPAETADEAGSADRFAELQRHVLPSGALGSDDPQVRRWLVNQVRYLYLHRGEYGILDAALDIGAGVLDDWAARFGVDDPLRLRLAGQLANLARDLGHRRRALDLDRDTLARQRARPDSAGDLPTLATARGLGGDLRGLGRFADALVEDQVTWEGYVRELGEDHPQTRRAANNLAVSRHLSGDTEGALRVEEDNHRRRLRLFGEDDPDTWWSATNIGVYRRELRHPRAVEGLQIAWQKLRDLLGADARATVCAEWQFSAALRGTDAGRARNHARNARTVLRALLGETHPDTLAATLSFAHAQRRFGQDHAMALELALDAHAGFTAEVDLPPGHPFLALCELGLGQAEAHAGSHERAEERHRHALALLTDRLERVHPWTLAAAVDLGALLAETGRLDEAVRITTAARDDAVDYLGPGHPCAVDAGANLDLAARGVTTGWRLIDVDVPQT</sequence>
<dbReference type="Pfam" id="PF13424">
    <property type="entry name" value="TPR_12"/>
    <property type="match status" value="1"/>
</dbReference>
<dbReference type="InterPro" id="IPR006311">
    <property type="entry name" value="TAT_signal"/>
</dbReference>
<dbReference type="eggNOG" id="COG3903">
    <property type="taxonomic scope" value="Bacteria"/>
</dbReference>
<dbReference type="InterPro" id="IPR053137">
    <property type="entry name" value="NLR-like"/>
</dbReference>
<comment type="caution">
    <text evidence="3">The sequence shown here is derived from an EMBL/GenBank/DDBJ whole genome shotgun (WGS) entry which is preliminary data.</text>
</comment>
<dbReference type="EMBL" id="AYXG01000197">
    <property type="protein sequence ID" value="EWC59567.1"/>
    <property type="molecule type" value="Genomic_DNA"/>
</dbReference>
<accession>W7IS89</accession>
<dbReference type="Gene3D" id="3.40.50.300">
    <property type="entry name" value="P-loop containing nucleotide triphosphate hydrolases"/>
    <property type="match status" value="2"/>
</dbReference>
<dbReference type="AlphaFoldDB" id="W7IS89"/>
<dbReference type="GO" id="GO:0043531">
    <property type="term" value="F:ADP binding"/>
    <property type="evidence" value="ECO:0007669"/>
    <property type="project" value="InterPro"/>
</dbReference>
<protein>
    <submittedName>
        <fullName evidence="3">Putative ATP/GTP binding protein</fullName>
    </submittedName>
</protein>
<dbReference type="PROSITE" id="PS51318">
    <property type="entry name" value="TAT"/>
    <property type="match status" value="1"/>
</dbReference>
<keyword evidence="4" id="KW-1185">Reference proteome</keyword>